<dbReference type="SUPFAM" id="SSF53901">
    <property type="entry name" value="Thiolase-like"/>
    <property type="match status" value="1"/>
</dbReference>
<dbReference type="OrthoDB" id="2636646at2"/>
<comment type="caution">
    <text evidence="4">The sequence shown here is derived from an EMBL/GenBank/DDBJ whole genome shotgun (WGS) entry which is preliminary data.</text>
</comment>
<dbReference type="AlphaFoldDB" id="A0A2T0SXJ0"/>
<dbReference type="CDD" id="cd00827">
    <property type="entry name" value="init_cond_enzymes"/>
    <property type="match status" value="1"/>
</dbReference>
<organism evidence="4 5">
    <name type="scientific">Umezawaea tangerina</name>
    <dbReference type="NCBI Taxonomy" id="84725"/>
    <lineage>
        <taxon>Bacteria</taxon>
        <taxon>Bacillati</taxon>
        <taxon>Actinomycetota</taxon>
        <taxon>Actinomycetes</taxon>
        <taxon>Pseudonocardiales</taxon>
        <taxon>Pseudonocardiaceae</taxon>
        <taxon>Umezawaea</taxon>
    </lineage>
</organism>
<accession>A0A2T0SXJ0</accession>
<evidence type="ECO:0000256" key="1">
    <source>
        <dbReference type="ARBA" id="ARBA00022679"/>
    </source>
</evidence>
<evidence type="ECO:0000313" key="4">
    <source>
        <dbReference type="EMBL" id="PRY38125.1"/>
    </source>
</evidence>
<dbReference type="Proteomes" id="UP000239494">
    <property type="component" value="Unassembled WGS sequence"/>
</dbReference>
<dbReference type="GO" id="GO:0044550">
    <property type="term" value="P:secondary metabolite biosynthetic process"/>
    <property type="evidence" value="ECO:0007669"/>
    <property type="project" value="TreeGrafter"/>
</dbReference>
<evidence type="ECO:0000313" key="5">
    <source>
        <dbReference type="Proteomes" id="UP000239494"/>
    </source>
</evidence>
<keyword evidence="1" id="KW-0808">Transferase</keyword>
<gene>
    <name evidence="4" type="ORF">CLV43_109345</name>
</gene>
<dbReference type="Pfam" id="PF08541">
    <property type="entry name" value="ACP_syn_III_C"/>
    <property type="match status" value="1"/>
</dbReference>
<feature type="domain" description="Beta-ketoacyl-[acyl-carrier-protein] synthase III C-terminal" evidence="3">
    <location>
        <begin position="224"/>
        <end position="313"/>
    </location>
</feature>
<name>A0A2T0SXJ0_9PSEU</name>
<evidence type="ECO:0000259" key="3">
    <source>
        <dbReference type="Pfam" id="PF08541"/>
    </source>
</evidence>
<keyword evidence="2" id="KW-0012">Acyltransferase</keyword>
<dbReference type="PANTHER" id="PTHR34069">
    <property type="entry name" value="3-OXOACYL-[ACYL-CARRIER-PROTEIN] SYNTHASE 3"/>
    <property type="match status" value="1"/>
</dbReference>
<sequence length="320" mass="34532">MSSRVTTLERIAAFAPGRSVPIEDVGESLGLHRYVVRMFRNIHGFDRLHQDTQLDLFGLVTAAAELVVKATPDPGAIRYLLFAHTVLDVTPSHVDASDVIRRALGLVDAEAFAVTQQHCASGLAAVDIAGELLRSEDDPDARALVITGEKPVTARFRVVNNTTILGEASTACLVGAGGSGDVVRAYATRTQVLLSDGVYLADDLVTEFNDNYTAFLAEAVHKALSRAGLTLDDITMLVPHNVSKLLWWRTLDELGVDRSRAFFDNIGRYSHCCCADPFLNYATLRDEGRLVEGGLYLLTSVGLGATYAAMVIEHRGGGTT</sequence>
<proteinExistence type="predicted"/>
<dbReference type="InterPro" id="IPR013747">
    <property type="entry name" value="ACP_syn_III_C"/>
</dbReference>
<dbReference type="PANTHER" id="PTHR34069:SF2">
    <property type="entry name" value="BETA-KETOACYL-[ACYL-CARRIER-PROTEIN] SYNTHASE III"/>
    <property type="match status" value="1"/>
</dbReference>
<keyword evidence="5" id="KW-1185">Reference proteome</keyword>
<reference evidence="4 5" key="1">
    <citation type="submission" date="2018-03" db="EMBL/GenBank/DDBJ databases">
        <title>Genomic Encyclopedia of Archaeal and Bacterial Type Strains, Phase II (KMG-II): from individual species to whole genera.</title>
        <authorList>
            <person name="Goeker M."/>
        </authorList>
    </citation>
    <scope>NUCLEOTIDE SEQUENCE [LARGE SCALE GENOMIC DNA]</scope>
    <source>
        <strain evidence="4 5">DSM 44720</strain>
    </source>
</reference>
<dbReference type="RefSeq" id="WP_106191159.1">
    <property type="nucleotide sequence ID" value="NZ_PVTF01000009.1"/>
</dbReference>
<protein>
    <submittedName>
        <fullName evidence="4">3-oxoacyl-[acyl-carrier-protein] synthase-3</fullName>
    </submittedName>
</protein>
<dbReference type="Gene3D" id="3.40.47.10">
    <property type="match status" value="2"/>
</dbReference>
<dbReference type="GO" id="GO:0016746">
    <property type="term" value="F:acyltransferase activity"/>
    <property type="evidence" value="ECO:0007669"/>
    <property type="project" value="UniProtKB-KW"/>
</dbReference>
<evidence type="ECO:0000256" key="2">
    <source>
        <dbReference type="ARBA" id="ARBA00023315"/>
    </source>
</evidence>
<dbReference type="EMBL" id="PVTF01000009">
    <property type="protein sequence ID" value="PRY38125.1"/>
    <property type="molecule type" value="Genomic_DNA"/>
</dbReference>
<dbReference type="InterPro" id="IPR016039">
    <property type="entry name" value="Thiolase-like"/>
</dbReference>